<dbReference type="GeneID" id="95572030"/>
<proteinExistence type="predicted"/>
<dbReference type="EMBL" id="CP102514">
    <property type="protein sequence ID" value="UUY45928.1"/>
    <property type="molecule type" value="Genomic_DNA"/>
</dbReference>
<gene>
    <name evidence="1" type="ORF">NRK68_01075</name>
</gene>
<sequence length="130" mass="13843">MTTAEREGVQRTAARAALGVRDVVALQPALAERLALAACRVFEAVGSGAARAPVGAGVRCEIAPDGVWHLEVRCILDEDHRVVDVARRVRADVKAAVSTYLAQHDAARPLTVRVVVSVTRTIRPAARETA</sequence>
<evidence type="ECO:0000313" key="2">
    <source>
        <dbReference type="Proteomes" id="UP001057738"/>
    </source>
</evidence>
<evidence type="ECO:0008006" key="3">
    <source>
        <dbReference type="Google" id="ProtNLM"/>
    </source>
</evidence>
<dbReference type="Proteomes" id="UP001057738">
    <property type="component" value="Chromosome"/>
</dbReference>
<reference evidence="1" key="1">
    <citation type="submission" date="2022-08" db="EMBL/GenBank/DDBJ databases">
        <authorList>
            <person name="Tian L."/>
        </authorList>
    </citation>
    <scope>NUCLEOTIDE SEQUENCE</scope>
    <source>
        <strain evidence="1">CM253</strain>
    </source>
</reference>
<name>A0ABY5PQ72_9ACTN</name>
<keyword evidence="2" id="KW-1185">Reference proteome</keyword>
<organism evidence="1 2">
    <name type="scientific">Streptomyces yangpuensis</name>
    <dbReference type="NCBI Taxonomy" id="1648182"/>
    <lineage>
        <taxon>Bacteria</taxon>
        <taxon>Bacillati</taxon>
        <taxon>Actinomycetota</taxon>
        <taxon>Actinomycetes</taxon>
        <taxon>Kitasatosporales</taxon>
        <taxon>Streptomycetaceae</taxon>
        <taxon>Streptomyces</taxon>
    </lineage>
</organism>
<accession>A0ABY5PQ72</accession>
<dbReference type="RefSeq" id="WP_183066135.1">
    <property type="nucleotide sequence ID" value="NZ_CP102514.1"/>
</dbReference>
<evidence type="ECO:0000313" key="1">
    <source>
        <dbReference type="EMBL" id="UUY45928.1"/>
    </source>
</evidence>
<protein>
    <recommendedName>
        <fullName evidence="3">Asp23/Gls24 family envelope stress response protein</fullName>
    </recommendedName>
</protein>